<keyword evidence="11" id="KW-1185">Reference proteome</keyword>
<comment type="similarity">
    <text evidence="6">Belongs to the ABC-4 integral membrane protein family.</text>
</comment>
<feature type="transmembrane region" description="Helical" evidence="7">
    <location>
        <begin position="20"/>
        <end position="39"/>
    </location>
</feature>
<evidence type="ECO:0000259" key="8">
    <source>
        <dbReference type="Pfam" id="PF02687"/>
    </source>
</evidence>
<accession>F3Z1H6</accession>
<dbReference type="PANTHER" id="PTHR30572:SF4">
    <property type="entry name" value="ABC TRANSPORTER PERMEASE YTRF"/>
    <property type="match status" value="1"/>
</dbReference>
<evidence type="ECO:0000313" key="10">
    <source>
        <dbReference type="EMBL" id="EGJ50007.1"/>
    </source>
</evidence>
<dbReference type="Proteomes" id="UP000007844">
    <property type="component" value="Chromosome"/>
</dbReference>
<dbReference type="STRING" id="690850.Desaf_1671"/>
<evidence type="ECO:0000256" key="3">
    <source>
        <dbReference type="ARBA" id="ARBA00022692"/>
    </source>
</evidence>
<dbReference type="eggNOG" id="COG0577">
    <property type="taxonomic scope" value="Bacteria"/>
</dbReference>
<protein>
    <recommendedName>
        <fullName evidence="12">ABC3 transporter permease protein domain-containing protein</fullName>
    </recommendedName>
</protein>
<gene>
    <name evidence="10" type="ORF">Desaf_1671</name>
</gene>
<feature type="transmembrane region" description="Helical" evidence="7">
    <location>
        <begin position="302"/>
        <end position="326"/>
    </location>
</feature>
<organism evidence="10 11">
    <name type="scientific">Desulfocurvibacter africanus subsp. africanus str. Walvis Bay</name>
    <dbReference type="NCBI Taxonomy" id="690850"/>
    <lineage>
        <taxon>Bacteria</taxon>
        <taxon>Pseudomonadati</taxon>
        <taxon>Thermodesulfobacteriota</taxon>
        <taxon>Desulfovibrionia</taxon>
        <taxon>Desulfovibrionales</taxon>
        <taxon>Desulfovibrionaceae</taxon>
        <taxon>Desulfocurvibacter</taxon>
    </lineage>
</organism>
<keyword evidence="4 7" id="KW-1133">Transmembrane helix</keyword>
<dbReference type="InterPro" id="IPR003838">
    <property type="entry name" value="ABC3_permease_C"/>
</dbReference>
<dbReference type="RefSeq" id="WP_014259772.1">
    <property type="nucleotide sequence ID" value="NC_016629.1"/>
</dbReference>
<evidence type="ECO:0000313" key="11">
    <source>
        <dbReference type="Proteomes" id="UP000007844"/>
    </source>
</evidence>
<reference evidence="10 11" key="1">
    <citation type="journal article" date="2011" name="J. Bacteriol.">
        <title>Genome sequence of the mercury-methylating and pleomorphic Desulfovibrio africanus Strain Walvis Bay.</title>
        <authorList>
            <person name="Brown S.D."/>
            <person name="Wall J.D."/>
            <person name="Kucken A.M."/>
            <person name="Gilmour C.C."/>
            <person name="Podar M."/>
            <person name="Brandt C.C."/>
            <person name="Teshima H."/>
            <person name="Detter J.C."/>
            <person name="Han C.S."/>
            <person name="Land M.L."/>
            <person name="Lucas S."/>
            <person name="Han J."/>
            <person name="Pennacchio L."/>
            <person name="Nolan M."/>
            <person name="Pitluck S."/>
            <person name="Woyke T."/>
            <person name="Goodwin L."/>
            <person name="Palumbo A.V."/>
            <person name="Elias D.A."/>
        </authorList>
    </citation>
    <scope>NUCLEOTIDE SEQUENCE [LARGE SCALE GENOMIC DNA]</scope>
    <source>
        <strain evidence="10 11">Walvis Bay</strain>
    </source>
</reference>
<evidence type="ECO:0000256" key="1">
    <source>
        <dbReference type="ARBA" id="ARBA00004651"/>
    </source>
</evidence>
<keyword evidence="2" id="KW-1003">Cell membrane</keyword>
<dbReference type="KEGG" id="daf:Desaf_1671"/>
<dbReference type="Pfam" id="PF02687">
    <property type="entry name" value="FtsX"/>
    <property type="match status" value="1"/>
</dbReference>
<sequence precursor="true">MNLLTIPLRNARRKLLRTLLLVSVFSVGVTAVVALHYVAEAVGESFERKLARYGANIVVFPEADTLALSYGGVQLGSLSYDVRHLEQADTERRIRSIHMHDRLSAVSPKLVALARVDEQAVGVIGVRMQDELALKAHWQTEHAFPKAGHELLAGSRAASSMGLAPGSTVKIGGNEFRVSGVLAETGSEDDEVLFADLAALQAAMGRQGQVNLVEIAALCAGCPIDEIVAELRQALPGVDIKALSQVVGQRMYSIGFVSTLAWVVGLIILLTACAMIALSLYASVGERRKEIGLMRALGFSRAGVFTAFSFEALLLGALAAVAGYLAGCQASVEVLRALDVADAATWPFSFAHLALTLAMVSLLTVLSSALPAWKAARIEPSEAFSLV</sequence>
<name>F3Z1H6_DESAF</name>
<evidence type="ECO:0008006" key="12">
    <source>
        <dbReference type="Google" id="ProtNLM"/>
    </source>
</evidence>
<dbReference type="GO" id="GO:0022857">
    <property type="term" value="F:transmembrane transporter activity"/>
    <property type="evidence" value="ECO:0007669"/>
    <property type="project" value="TreeGrafter"/>
</dbReference>
<dbReference type="Pfam" id="PF12704">
    <property type="entry name" value="MacB_PCD"/>
    <property type="match status" value="1"/>
</dbReference>
<feature type="transmembrane region" description="Helical" evidence="7">
    <location>
        <begin position="260"/>
        <end position="281"/>
    </location>
</feature>
<dbReference type="EMBL" id="CP003221">
    <property type="protein sequence ID" value="EGJ50007.1"/>
    <property type="molecule type" value="Genomic_DNA"/>
</dbReference>
<evidence type="ECO:0000256" key="6">
    <source>
        <dbReference type="ARBA" id="ARBA00038076"/>
    </source>
</evidence>
<dbReference type="AlphaFoldDB" id="F3Z1H6"/>
<dbReference type="HOGENOM" id="CLU_000604_8_4_7"/>
<keyword evidence="3 7" id="KW-0812">Transmembrane</keyword>
<feature type="domain" description="ABC3 transporter permease C-terminal" evidence="8">
    <location>
        <begin position="263"/>
        <end position="380"/>
    </location>
</feature>
<evidence type="ECO:0000259" key="9">
    <source>
        <dbReference type="Pfam" id="PF12704"/>
    </source>
</evidence>
<evidence type="ECO:0000256" key="5">
    <source>
        <dbReference type="ARBA" id="ARBA00023136"/>
    </source>
</evidence>
<evidence type="ECO:0000256" key="2">
    <source>
        <dbReference type="ARBA" id="ARBA00022475"/>
    </source>
</evidence>
<dbReference type="InterPro" id="IPR050250">
    <property type="entry name" value="Macrolide_Exporter_MacB"/>
</dbReference>
<feature type="domain" description="MacB-like periplasmic core" evidence="9">
    <location>
        <begin position="18"/>
        <end position="232"/>
    </location>
</feature>
<feature type="transmembrane region" description="Helical" evidence="7">
    <location>
        <begin position="346"/>
        <end position="370"/>
    </location>
</feature>
<dbReference type="InterPro" id="IPR025857">
    <property type="entry name" value="MacB_PCD"/>
</dbReference>
<dbReference type="PANTHER" id="PTHR30572">
    <property type="entry name" value="MEMBRANE COMPONENT OF TRANSPORTER-RELATED"/>
    <property type="match status" value="1"/>
</dbReference>
<dbReference type="GO" id="GO:0005886">
    <property type="term" value="C:plasma membrane"/>
    <property type="evidence" value="ECO:0007669"/>
    <property type="project" value="UniProtKB-SubCell"/>
</dbReference>
<evidence type="ECO:0000256" key="7">
    <source>
        <dbReference type="SAM" id="Phobius"/>
    </source>
</evidence>
<comment type="subcellular location">
    <subcellularLocation>
        <location evidence="1">Cell membrane</location>
        <topology evidence="1">Multi-pass membrane protein</topology>
    </subcellularLocation>
</comment>
<evidence type="ECO:0000256" key="4">
    <source>
        <dbReference type="ARBA" id="ARBA00022989"/>
    </source>
</evidence>
<keyword evidence="5 7" id="KW-0472">Membrane</keyword>
<proteinExistence type="inferred from homology"/>